<proteinExistence type="predicted"/>
<dbReference type="SMART" id="SM00088">
    <property type="entry name" value="PINT"/>
    <property type="match status" value="1"/>
</dbReference>
<evidence type="ECO:0000259" key="1">
    <source>
        <dbReference type="PROSITE" id="PS50250"/>
    </source>
</evidence>
<dbReference type="EMBL" id="JAHDYR010000005">
    <property type="protein sequence ID" value="KAG9396823.1"/>
    <property type="molecule type" value="Genomic_DNA"/>
</dbReference>
<dbReference type="InterPro" id="IPR036390">
    <property type="entry name" value="WH_DNA-bd_sf"/>
</dbReference>
<organism evidence="2 3">
    <name type="scientific">Carpediemonas membranifera</name>
    <dbReference type="NCBI Taxonomy" id="201153"/>
    <lineage>
        <taxon>Eukaryota</taxon>
        <taxon>Metamonada</taxon>
        <taxon>Carpediemonas-like organisms</taxon>
        <taxon>Carpediemonas</taxon>
    </lineage>
</organism>
<keyword evidence="3" id="KW-1185">Reference proteome</keyword>
<sequence>MEAEREAIRDIEICIDTKQRELKCEQLIEKAKEENKSFLRAKATTMLLGEYFEQKRYRDALALADTLIPFLKRIEHKQLIIEASLIHAKVFHAVQDLPKAKGALILSQAAASDIYVKPELQSKLDHTGGILCCDGNDYQVAFSYFFESFFNLIKIDTDRAQEELMNLLICKVMASQHSEIPLLLGRKELAPFVGPATETILDISECVQKHQLHDFRSLLETRKQYLSGDVVQQALGRLQVIIVERYITRVLSAYCRIEMSFLAELTGLELEFIHQTVRTMILDGKLLGSIEEDSGHVTLQHKEVRTDLHVAATEVLSKMKVAVGQLDSKVADWRT</sequence>
<dbReference type="SMART" id="SM00753">
    <property type="entry name" value="PAM"/>
    <property type="match status" value="1"/>
</dbReference>
<gene>
    <name evidence="2" type="ORF">J8273_1866</name>
</gene>
<dbReference type="SUPFAM" id="SSF46785">
    <property type="entry name" value="Winged helix' DNA-binding domain"/>
    <property type="match status" value="1"/>
</dbReference>
<name>A0A8J6AXW1_9EUKA</name>
<evidence type="ECO:0000313" key="3">
    <source>
        <dbReference type="Proteomes" id="UP000717585"/>
    </source>
</evidence>
<protein>
    <submittedName>
        <fullName evidence="2">PCI domain</fullName>
    </submittedName>
</protein>
<dbReference type="Gene3D" id="1.25.40.570">
    <property type="match status" value="1"/>
</dbReference>
<dbReference type="Proteomes" id="UP000717585">
    <property type="component" value="Unassembled WGS sequence"/>
</dbReference>
<dbReference type="PANTHER" id="PTHR10678">
    <property type="entry name" value="26S PROTEASOME NON-ATPASE REGULATORY SUBUNIT 11/COP9 SIGNALOSOME COMPLEX SUBUNIT 2"/>
    <property type="match status" value="1"/>
</dbReference>
<dbReference type="InterPro" id="IPR050871">
    <property type="entry name" value="26S_Proteasome/COP9_Components"/>
</dbReference>
<reference evidence="2" key="1">
    <citation type="submission" date="2021-05" db="EMBL/GenBank/DDBJ databases">
        <title>A free-living protist that lacks canonical eukaryotic 1 DNA replication and segregation systems.</title>
        <authorList>
            <person name="Salas-Leiva D.E."/>
            <person name="Tromer E.C."/>
            <person name="Curtis B.A."/>
            <person name="Jerlstrom-Hultqvist J."/>
            <person name="Kolisko M."/>
            <person name="Yi Z."/>
            <person name="Salas-Leiva J.S."/>
            <person name="Gallot-Lavallee L."/>
            <person name="Kops G.J.P.L."/>
            <person name="Archibald J.M."/>
            <person name="Simpson A.G.B."/>
            <person name="Roger A.J."/>
        </authorList>
    </citation>
    <scope>NUCLEOTIDE SEQUENCE</scope>
    <source>
        <strain evidence="2">BICM</strain>
    </source>
</reference>
<dbReference type="AlphaFoldDB" id="A0A8J6AXW1"/>
<dbReference type="InterPro" id="IPR000717">
    <property type="entry name" value="PCI_dom"/>
</dbReference>
<dbReference type="Pfam" id="PF01399">
    <property type="entry name" value="PCI"/>
    <property type="match status" value="1"/>
</dbReference>
<evidence type="ECO:0000313" key="2">
    <source>
        <dbReference type="EMBL" id="KAG9396823.1"/>
    </source>
</evidence>
<accession>A0A8J6AXW1</accession>
<comment type="caution">
    <text evidence="2">The sequence shown here is derived from an EMBL/GenBank/DDBJ whole genome shotgun (WGS) entry which is preliminary data.</text>
</comment>
<dbReference type="PROSITE" id="PS50250">
    <property type="entry name" value="PCI"/>
    <property type="match status" value="1"/>
</dbReference>
<feature type="domain" description="PCI" evidence="1">
    <location>
        <begin position="141"/>
        <end position="304"/>
    </location>
</feature>
<dbReference type="OrthoDB" id="1418352at2759"/>